<evidence type="ECO:0000256" key="3">
    <source>
        <dbReference type="ARBA" id="ARBA00022771"/>
    </source>
</evidence>
<feature type="non-terminal residue" evidence="8">
    <location>
        <position position="1429"/>
    </location>
</feature>
<dbReference type="InterPro" id="IPR036236">
    <property type="entry name" value="Znf_C2H2_sf"/>
</dbReference>
<evidence type="ECO:0000256" key="2">
    <source>
        <dbReference type="ARBA" id="ARBA00022737"/>
    </source>
</evidence>
<protein>
    <recommendedName>
        <fullName evidence="7">C2H2-type domain-containing protein</fullName>
    </recommendedName>
</protein>
<dbReference type="PROSITE" id="PS00028">
    <property type="entry name" value="ZINC_FINGER_C2H2_1"/>
    <property type="match status" value="7"/>
</dbReference>
<keyword evidence="3 5" id="KW-0863">Zinc-finger</keyword>
<dbReference type="SUPFAM" id="SSF57667">
    <property type="entry name" value="beta-beta-alpha zinc fingers"/>
    <property type="match status" value="3"/>
</dbReference>
<dbReference type="PROSITE" id="PS50157">
    <property type="entry name" value="ZINC_FINGER_C2H2_2"/>
    <property type="match status" value="4"/>
</dbReference>
<dbReference type="SMART" id="SM00355">
    <property type="entry name" value="ZnF_C2H2"/>
    <property type="match status" value="15"/>
</dbReference>
<feature type="region of interest" description="Disordered" evidence="6">
    <location>
        <begin position="1"/>
        <end position="137"/>
    </location>
</feature>
<evidence type="ECO:0000256" key="1">
    <source>
        <dbReference type="ARBA" id="ARBA00022723"/>
    </source>
</evidence>
<feature type="compositionally biased region" description="Polar residues" evidence="6">
    <location>
        <begin position="228"/>
        <end position="241"/>
    </location>
</feature>
<dbReference type="EMBL" id="NCKU01003325">
    <property type="protein sequence ID" value="RWS07742.1"/>
    <property type="molecule type" value="Genomic_DNA"/>
</dbReference>
<feature type="domain" description="C2H2-type" evidence="7">
    <location>
        <begin position="760"/>
        <end position="791"/>
    </location>
</feature>
<feature type="compositionally biased region" description="Acidic residues" evidence="6">
    <location>
        <begin position="194"/>
        <end position="207"/>
    </location>
</feature>
<evidence type="ECO:0000313" key="9">
    <source>
        <dbReference type="Proteomes" id="UP000285301"/>
    </source>
</evidence>
<feature type="domain" description="C2H2-type" evidence="7">
    <location>
        <begin position="978"/>
        <end position="1005"/>
    </location>
</feature>
<keyword evidence="2" id="KW-0677">Repeat</keyword>
<dbReference type="Proteomes" id="UP000285301">
    <property type="component" value="Unassembled WGS sequence"/>
</dbReference>
<evidence type="ECO:0000256" key="4">
    <source>
        <dbReference type="ARBA" id="ARBA00022833"/>
    </source>
</evidence>
<keyword evidence="4" id="KW-0862">Zinc</keyword>
<name>A0A3S3S164_9ACAR</name>
<dbReference type="Gene3D" id="3.30.160.60">
    <property type="entry name" value="Classic Zinc Finger"/>
    <property type="match status" value="3"/>
</dbReference>
<keyword evidence="1" id="KW-0479">Metal-binding</keyword>
<evidence type="ECO:0000256" key="5">
    <source>
        <dbReference type="PROSITE-ProRule" id="PRU00042"/>
    </source>
</evidence>
<feature type="domain" description="C2H2-type" evidence="7">
    <location>
        <begin position="923"/>
        <end position="945"/>
    </location>
</feature>
<evidence type="ECO:0000259" key="7">
    <source>
        <dbReference type="PROSITE" id="PS50157"/>
    </source>
</evidence>
<dbReference type="PANTHER" id="PTHR24379">
    <property type="entry name" value="KRAB AND ZINC FINGER DOMAIN-CONTAINING"/>
    <property type="match status" value="1"/>
</dbReference>
<comment type="caution">
    <text evidence="8">The sequence shown here is derived from an EMBL/GenBank/DDBJ whole genome shotgun (WGS) entry which is preliminary data.</text>
</comment>
<feature type="compositionally biased region" description="Polar residues" evidence="6">
    <location>
        <begin position="1070"/>
        <end position="1090"/>
    </location>
</feature>
<accession>A0A3S3S164</accession>
<organism evidence="8 9">
    <name type="scientific">Dinothrombium tinctorium</name>
    <dbReference type="NCBI Taxonomy" id="1965070"/>
    <lineage>
        <taxon>Eukaryota</taxon>
        <taxon>Metazoa</taxon>
        <taxon>Ecdysozoa</taxon>
        <taxon>Arthropoda</taxon>
        <taxon>Chelicerata</taxon>
        <taxon>Arachnida</taxon>
        <taxon>Acari</taxon>
        <taxon>Acariformes</taxon>
        <taxon>Trombidiformes</taxon>
        <taxon>Prostigmata</taxon>
        <taxon>Anystina</taxon>
        <taxon>Parasitengona</taxon>
        <taxon>Trombidioidea</taxon>
        <taxon>Trombidiidae</taxon>
        <taxon>Dinothrombium</taxon>
    </lineage>
</organism>
<dbReference type="PANTHER" id="PTHR24379:SF121">
    <property type="entry name" value="C2H2-TYPE DOMAIN-CONTAINING PROTEIN"/>
    <property type="match status" value="1"/>
</dbReference>
<dbReference type="InterPro" id="IPR013087">
    <property type="entry name" value="Znf_C2H2_type"/>
</dbReference>
<reference evidence="8 9" key="1">
    <citation type="journal article" date="2018" name="Gigascience">
        <title>Genomes of trombidid mites reveal novel predicted allergens and laterally-transferred genes associated with secondary metabolism.</title>
        <authorList>
            <person name="Dong X."/>
            <person name="Chaisiri K."/>
            <person name="Xia D."/>
            <person name="Armstrong S.D."/>
            <person name="Fang Y."/>
            <person name="Donnelly M.J."/>
            <person name="Kadowaki T."/>
            <person name="McGarry J.W."/>
            <person name="Darby A.C."/>
            <person name="Makepeace B.L."/>
        </authorList>
    </citation>
    <scope>NUCLEOTIDE SEQUENCE [LARGE SCALE GENOMIC DNA]</scope>
    <source>
        <strain evidence="8">UoL-WK</strain>
    </source>
</reference>
<dbReference type="STRING" id="1965070.A0A3S3S164"/>
<gene>
    <name evidence="8" type="ORF">B4U79_06419</name>
</gene>
<feature type="compositionally biased region" description="Low complexity" evidence="6">
    <location>
        <begin position="48"/>
        <end position="62"/>
    </location>
</feature>
<evidence type="ECO:0000313" key="8">
    <source>
        <dbReference type="EMBL" id="RWS07742.1"/>
    </source>
</evidence>
<evidence type="ECO:0000256" key="6">
    <source>
        <dbReference type="SAM" id="MobiDB-lite"/>
    </source>
</evidence>
<feature type="domain" description="C2H2-type" evidence="7">
    <location>
        <begin position="869"/>
        <end position="896"/>
    </location>
</feature>
<proteinExistence type="predicted"/>
<keyword evidence="9" id="KW-1185">Reference proteome</keyword>
<feature type="compositionally biased region" description="Polar residues" evidence="6">
    <location>
        <begin position="97"/>
        <end position="108"/>
    </location>
</feature>
<feature type="region of interest" description="Disordered" evidence="6">
    <location>
        <begin position="1053"/>
        <end position="1090"/>
    </location>
</feature>
<feature type="compositionally biased region" description="Polar residues" evidence="6">
    <location>
        <begin position="29"/>
        <end position="39"/>
    </location>
</feature>
<dbReference type="GO" id="GO:0008270">
    <property type="term" value="F:zinc ion binding"/>
    <property type="evidence" value="ECO:0007669"/>
    <property type="project" value="UniProtKB-KW"/>
</dbReference>
<sequence>MPATRRGVKMKEKPQVAAETPVKRDLRSKSGTNANTTTPSKESKSKAKNSQASSSPRAVSNRRASRSLRRRDQLKTTNRYSPEAYDAPKRGRKGQIQFPSTSASTSKYISFDSDEDMNNTGISPPKKRKSESGVKKEVRSYIVDVKKDEESNKMVIMLPDGTTYKVDATPGLGSSTKRMVKRNRRRPLDEDFEEYLEDDDVTGDPEDIEYKPSMRKKNMNKLSKDEPNQSSTPETSVKQVTKPMTATGIRIPKTVRVRGGQTPSSPAKVIITPKISSLATTEGTRTTKITTPSSTAGKTKVTFITTPKSVTVTATSTSFKQPPKRNYGSGAKFIDELPDLSECTNEENDVSMVKLPDKVLLINSDLPLKHALSLDNESNLYLFRQVISPIMSGFPCLLCTNSKLFFKEEKDLTNHYSTQHELVTENACAKFSEDIVFVCLPKAIISQMNDQMSSTVILNAPCQYCGEDVRLTTVEDMKTHYSSEHQKEIELIEQEEILNMHKALYCCVCSAESEDFTTHHKHMKQEHKMQTLVCKRCLFTTQDATRIKTHYKAKHMISNKMQNLQCCYCNGLVTGVERMNKHIMSSHCVQTGVNEYSCTSCLQPCGKSDELLAHSYRCPVISGGTSETKSTKMEVENIEMKNGEQTSKKCFLCDKKFECEEKCNLHLSHVHTKWLSRSVLHDTFLMVRHPNGKTDIMPKPQGDSDSSVLKLADLAPVKDLEEIGTKTNYGHYCFKCETVIKLYPLYYLHMYNVHKLGKMFECKVSSCKQTFKDAKLLEEHIKNTNHPQKSVIEDPLSALACHYCDAYFSDEKELQSHHLSEEHFNKINLLVDRSGNKPEPRNHKCKTCHTWFGLLDSFIYHMETESHKHGCPYCGLHFALPSSRRTHIQSHHTEKADVCELCNIKQGSKERLFAHLVEHNIVFECNRCMRKFYQREQLNAHMETHGDPVDCPWENCGKKVNRSVLSSHIRQHRIESESKCQTCGKSFGNRQLLSLHMEVHAKAETNAKAILSTVSSNSTNAQTIVLKGTNTPTIQGLSSSPAAEAPAAGTTLISITTPPSNLTAIKPKTSPRSYTNRSTRQKPKFTTTRNSNAIPQGLRIMCCSCNQLFNSHNELSNHKCVVPVVTITGPNDSTLTTGEQQTIVLQTNQLQNTEDIKPIVNQIRSETLLLSTGEVLTKAEGLLRDETTSDNLEEDPEKLVLDLAAQLTQAVQAEEAEKLKQKQLQKVEQFINQQTQQRTSQSQIPLNRGRKTYSNIRSNQLKQDSGDLIKTNENPIQEIKTKEDASEGIIANTQQEVLTFEQSIGEIDGKGSDETAVGVEDQCIVIHQPDGQLVQLSVPAGMDLEEVVRSLNFAWSTGTEISTDMESLQQEQNVAVAQTNEQVVDGENAAESDQQVIYLPVNEDGTCAIDATALAMLTGNAEVPIIVTS</sequence>
<dbReference type="OrthoDB" id="6421266at2759"/>
<feature type="region of interest" description="Disordered" evidence="6">
    <location>
        <begin position="194"/>
        <end position="241"/>
    </location>
</feature>
<feature type="compositionally biased region" description="Polar residues" evidence="6">
    <location>
        <begin position="1053"/>
        <end position="1063"/>
    </location>
</feature>